<gene>
    <name evidence="3" type="ORF">GA0074694_1167</name>
</gene>
<proteinExistence type="predicted"/>
<evidence type="ECO:0000313" key="4">
    <source>
        <dbReference type="Proteomes" id="UP000198906"/>
    </source>
</evidence>
<accession>A0A1C6RDV8</accession>
<protein>
    <submittedName>
        <fullName evidence="3">Saccharopine dehydrogenase NADP binding domain-containing protein</fullName>
    </submittedName>
</protein>
<evidence type="ECO:0000313" key="3">
    <source>
        <dbReference type="EMBL" id="SCL15347.1"/>
    </source>
</evidence>
<dbReference type="PANTHER" id="PTHR43781:SF1">
    <property type="entry name" value="SACCHAROPINE DEHYDROGENASE"/>
    <property type="match status" value="1"/>
</dbReference>
<evidence type="ECO:0000256" key="1">
    <source>
        <dbReference type="SAM" id="MobiDB-lite"/>
    </source>
</evidence>
<reference evidence="4" key="1">
    <citation type="submission" date="2016-06" db="EMBL/GenBank/DDBJ databases">
        <authorList>
            <person name="Varghese N."/>
        </authorList>
    </citation>
    <scope>NUCLEOTIDE SEQUENCE [LARGE SCALE GENOMIC DNA]</scope>
    <source>
        <strain evidence="4">DSM 46123</strain>
    </source>
</reference>
<dbReference type="SUPFAM" id="SSF51735">
    <property type="entry name" value="NAD(P)-binding Rossmann-fold domains"/>
    <property type="match status" value="1"/>
</dbReference>
<dbReference type="InterPro" id="IPR005097">
    <property type="entry name" value="Sacchrp_dh_NADP-bd"/>
</dbReference>
<dbReference type="PANTHER" id="PTHR43781">
    <property type="entry name" value="SACCHAROPINE DEHYDROGENASE"/>
    <property type="match status" value="1"/>
</dbReference>
<dbReference type="EMBL" id="FMHU01000001">
    <property type="protein sequence ID" value="SCL15347.1"/>
    <property type="molecule type" value="Genomic_DNA"/>
</dbReference>
<dbReference type="AlphaFoldDB" id="A0A1C6RDV8"/>
<name>A0A1C6RDV8_9ACTN</name>
<dbReference type="Gene3D" id="3.40.50.720">
    <property type="entry name" value="NAD(P)-binding Rossmann-like Domain"/>
    <property type="match status" value="1"/>
</dbReference>
<sequence length="421" mass="43921">MRDTTTIGILGGYGAVGSAVARRLHQSTAASLLIAGRDLGRAEELVRSLDTGSALAEPVAVDLADPAALDRFAARCGLLVNCAGPSYRVLDTVARAALHNGTDYVDAAGDDPTFLRLSSGGGAHEWLAAGRIALLSAGALPGLSGLLPRHLANIAGQATRLDAYLGGVAPLTPAAAGDVLLSRGPEHGTPGASWRDGTVRERSLVPRRGLSLAAFPRPVDAFPFLSTEAVRLVRALRLSQVNWYTAFGGDRLPEQLALSWALRDTNTSDLVSAAAEDVRRHGTWYGQEFHLWNGDDAEAPAAVLSLTCDDSYELSGFLAAAATNAVLAGEIPEGVHFAANVLKPTKIFQALSVDPAAKISIDEPAVQLGAVSGLDQIPAAELVIEDGHRPSTDAAVQRGELELATEPHAAVPDVDDRQVGR</sequence>
<dbReference type="InterPro" id="IPR036291">
    <property type="entry name" value="NAD(P)-bd_dom_sf"/>
</dbReference>
<organism evidence="3 4">
    <name type="scientific">Micromonospora inyonensis</name>
    <dbReference type="NCBI Taxonomy" id="47866"/>
    <lineage>
        <taxon>Bacteria</taxon>
        <taxon>Bacillati</taxon>
        <taxon>Actinomycetota</taxon>
        <taxon>Actinomycetes</taxon>
        <taxon>Micromonosporales</taxon>
        <taxon>Micromonosporaceae</taxon>
        <taxon>Micromonospora</taxon>
    </lineage>
</organism>
<dbReference type="Pfam" id="PF03435">
    <property type="entry name" value="Sacchrp_dh_NADP"/>
    <property type="match status" value="1"/>
</dbReference>
<evidence type="ECO:0000259" key="2">
    <source>
        <dbReference type="Pfam" id="PF03435"/>
    </source>
</evidence>
<feature type="domain" description="Saccharopine dehydrogenase NADP binding" evidence="2">
    <location>
        <begin position="7"/>
        <end position="108"/>
    </location>
</feature>
<dbReference type="STRING" id="47866.GA0074694_1167"/>
<dbReference type="Proteomes" id="UP000198906">
    <property type="component" value="Unassembled WGS sequence"/>
</dbReference>
<feature type="region of interest" description="Disordered" evidence="1">
    <location>
        <begin position="402"/>
        <end position="421"/>
    </location>
</feature>
<keyword evidence="4" id="KW-1185">Reference proteome</keyword>